<dbReference type="Pfam" id="PF10033">
    <property type="entry name" value="ATG13"/>
    <property type="match status" value="1"/>
</dbReference>
<dbReference type="EMBL" id="CP126218">
    <property type="protein sequence ID" value="WIA19787.1"/>
    <property type="molecule type" value="Genomic_DNA"/>
</dbReference>
<evidence type="ECO:0000259" key="3">
    <source>
        <dbReference type="Pfam" id="PF10033"/>
    </source>
</evidence>
<sequence>MADRLPIEHYIEECFVKCAQVILGARIFQSDQSKPAPDKRSARWFLLEVEELAGLTAQLEPWRRDVFTPLVIEVYIQPWDTSAVMPAAAAAPGARHGSSTSGGARGMLLERWSLSYSPQQPGSSGYCSRAATDVAAVYKRLILLIRSLYSYVRVLPAYRMFRASKRHGCDLFHTAYTLSSAPQQQQQQQQQSAAAAGHGGGRMCQFTFSPVDTASGQFGITVEYQPATTVHFLEQSTVLPCTPRIISDYVDSNAPGPYARSAPNAGGLAAQAAAAGGGAAGQQGVDPGAPSFLRSPQQHTPLARRALGEPR</sequence>
<evidence type="ECO:0000313" key="4">
    <source>
        <dbReference type="EMBL" id="WIA19787.1"/>
    </source>
</evidence>
<dbReference type="Proteomes" id="UP001244341">
    <property type="component" value="Chromosome 11b"/>
</dbReference>
<keyword evidence="5" id="KW-1185">Reference proteome</keyword>
<proteinExistence type="predicted"/>
<reference evidence="4 5" key="1">
    <citation type="submission" date="2023-05" db="EMBL/GenBank/DDBJ databases">
        <title>A 100% complete, gapless, phased diploid assembly of the Scenedesmus obliquus UTEX 3031 genome.</title>
        <authorList>
            <person name="Biondi T.C."/>
            <person name="Hanschen E.R."/>
            <person name="Kwon T."/>
            <person name="Eng W."/>
            <person name="Kruse C.P.S."/>
            <person name="Koehler S.I."/>
            <person name="Kunde Y."/>
            <person name="Gleasner C.D."/>
            <person name="You Mak K.T."/>
            <person name="Polle J."/>
            <person name="Hovde B.T."/>
            <person name="Starkenburg S.R."/>
        </authorList>
    </citation>
    <scope>NUCLEOTIDE SEQUENCE [LARGE SCALE GENOMIC DNA]</scope>
    <source>
        <strain evidence="4 5">DOE0152z</strain>
    </source>
</reference>
<dbReference type="InterPro" id="IPR018731">
    <property type="entry name" value="Atg13_N"/>
</dbReference>
<organism evidence="4 5">
    <name type="scientific">Tetradesmus obliquus</name>
    <name type="common">Green alga</name>
    <name type="synonym">Acutodesmus obliquus</name>
    <dbReference type="NCBI Taxonomy" id="3088"/>
    <lineage>
        <taxon>Eukaryota</taxon>
        <taxon>Viridiplantae</taxon>
        <taxon>Chlorophyta</taxon>
        <taxon>core chlorophytes</taxon>
        <taxon>Chlorophyceae</taxon>
        <taxon>CS clade</taxon>
        <taxon>Sphaeropleales</taxon>
        <taxon>Scenedesmaceae</taxon>
        <taxon>Tetradesmus</taxon>
    </lineage>
</organism>
<dbReference type="PANTHER" id="PTHR13430">
    <property type="match status" value="1"/>
</dbReference>
<evidence type="ECO:0000256" key="2">
    <source>
        <dbReference type="SAM" id="MobiDB-lite"/>
    </source>
</evidence>
<feature type="domain" description="Autophagy-related protein 13 N-terminal" evidence="3">
    <location>
        <begin position="11"/>
        <end position="227"/>
    </location>
</feature>
<dbReference type="InterPro" id="IPR040182">
    <property type="entry name" value="ATG13"/>
</dbReference>
<evidence type="ECO:0000313" key="5">
    <source>
        <dbReference type="Proteomes" id="UP001244341"/>
    </source>
</evidence>
<dbReference type="Gene3D" id="3.30.900.10">
    <property type="entry name" value="HORMA domain"/>
    <property type="match status" value="1"/>
</dbReference>
<accession>A0ABY8UHI9</accession>
<protein>
    <recommendedName>
        <fullName evidence="3">Autophagy-related protein 13 N-terminal domain-containing protein</fullName>
    </recommendedName>
</protein>
<name>A0ABY8UHI9_TETOB</name>
<dbReference type="PANTHER" id="PTHR13430:SF4">
    <property type="entry name" value="AUTOPHAGY-RELATED PROTEIN 13"/>
    <property type="match status" value="1"/>
</dbReference>
<dbReference type="InterPro" id="IPR036570">
    <property type="entry name" value="HORMA_dom_sf"/>
</dbReference>
<evidence type="ECO:0000256" key="1">
    <source>
        <dbReference type="ARBA" id="ARBA00023006"/>
    </source>
</evidence>
<gene>
    <name evidence="4" type="ORF">OEZ85_005698</name>
</gene>
<keyword evidence="1" id="KW-0072">Autophagy</keyword>
<feature type="region of interest" description="Disordered" evidence="2">
    <location>
        <begin position="276"/>
        <end position="311"/>
    </location>
</feature>